<protein>
    <submittedName>
        <fullName evidence="3">Uncharacterized protein</fullName>
    </submittedName>
</protein>
<dbReference type="Proteomes" id="UP000663760">
    <property type="component" value="Chromosome 7"/>
</dbReference>
<sequence length="267" mass="27070">MELLMKGLVLYLSLSSSLSPATAGAAEEQVAPSVGTIKRLTKQDILASIPPGEEPGERPFITSLAGKYSAYLVRSATAPGAGGFGNDFCYVQVRGGGNGGTGQSVWESPCAPASVENTCSLVFTAAGLEVFDGSRSAWDTGVEERHLETLELVDEGDMRIRTAGGDLAWKAADYPLANQQCGAPGSPGLAAARPPFASPIGDGGNLPFGQPAEGDQPQQPGAGAGAGAGGQEPLVDNSPFDSASLRAAMGSSCSSVVVVLALVLVLF</sequence>
<dbReference type="SUPFAM" id="SSF51110">
    <property type="entry name" value="alpha-D-mannose-specific plant lectins"/>
    <property type="match status" value="1"/>
</dbReference>
<proteinExistence type="predicted"/>
<evidence type="ECO:0000313" key="4">
    <source>
        <dbReference type="Proteomes" id="UP000663760"/>
    </source>
</evidence>
<accession>A0A7I8KRV2</accession>
<feature type="signal peptide" evidence="2">
    <location>
        <begin position="1"/>
        <end position="23"/>
    </location>
</feature>
<feature type="compositionally biased region" description="Low complexity" evidence="1">
    <location>
        <begin position="209"/>
        <end position="221"/>
    </location>
</feature>
<dbReference type="InterPro" id="IPR036426">
    <property type="entry name" value="Bulb-type_lectin_dom_sf"/>
</dbReference>
<keyword evidence="2" id="KW-0732">Signal</keyword>
<evidence type="ECO:0000256" key="2">
    <source>
        <dbReference type="SAM" id="SignalP"/>
    </source>
</evidence>
<dbReference type="PANTHER" id="PTHR36481:SF2">
    <property type="entry name" value="EXPRESSED PROTEIN"/>
    <property type="match status" value="1"/>
</dbReference>
<name>A0A7I8KRV2_SPIIN</name>
<feature type="region of interest" description="Disordered" evidence="1">
    <location>
        <begin position="185"/>
        <end position="237"/>
    </location>
</feature>
<dbReference type="AlphaFoldDB" id="A0A7I8KRV2"/>
<dbReference type="OrthoDB" id="687840at2759"/>
<keyword evidence="4" id="KW-1185">Reference proteome</keyword>
<feature type="chain" id="PRO_5029679638" evidence="2">
    <location>
        <begin position="24"/>
        <end position="267"/>
    </location>
</feature>
<reference evidence="3" key="1">
    <citation type="submission" date="2020-02" db="EMBL/GenBank/DDBJ databases">
        <authorList>
            <person name="Scholz U."/>
            <person name="Mascher M."/>
            <person name="Fiebig A."/>
        </authorList>
    </citation>
    <scope>NUCLEOTIDE SEQUENCE</scope>
</reference>
<dbReference type="PANTHER" id="PTHR36481">
    <property type="entry name" value="EXPRESSED PROTEIN"/>
    <property type="match status" value="1"/>
</dbReference>
<evidence type="ECO:0000313" key="3">
    <source>
        <dbReference type="EMBL" id="CAA7399655.1"/>
    </source>
</evidence>
<dbReference type="EMBL" id="LR746270">
    <property type="protein sequence ID" value="CAA7399655.1"/>
    <property type="molecule type" value="Genomic_DNA"/>
</dbReference>
<evidence type="ECO:0000256" key="1">
    <source>
        <dbReference type="SAM" id="MobiDB-lite"/>
    </source>
</evidence>
<organism evidence="3 4">
    <name type="scientific">Spirodela intermedia</name>
    <name type="common">Intermediate duckweed</name>
    <dbReference type="NCBI Taxonomy" id="51605"/>
    <lineage>
        <taxon>Eukaryota</taxon>
        <taxon>Viridiplantae</taxon>
        <taxon>Streptophyta</taxon>
        <taxon>Embryophyta</taxon>
        <taxon>Tracheophyta</taxon>
        <taxon>Spermatophyta</taxon>
        <taxon>Magnoliopsida</taxon>
        <taxon>Liliopsida</taxon>
        <taxon>Araceae</taxon>
        <taxon>Lemnoideae</taxon>
        <taxon>Spirodela</taxon>
    </lineage>
</organism>
<gene>
    <name evidence="3" type="ORF">SI8410_07010325</name>
</gene>